<dbReference type="Gene3D" id="1.25.40.10">
    <property type="entry name" value="Tetratricopeptide repeat domain"/>
    <property type="match status" value="1"/>
</dbReference>
<sequence>MSGRHYFWAIVLLFTSCVSFFQRSEFKRGLDFYEKGDFLEASEYFNTYYVKHPESETTLYYLYDCYHKLNQPEKNFQVLQQFVKLGSKDENVYLNLFHYYQKNARYRDLYVLLTELKSPMQDKLDEYYGLTRGLYAEIVNGAFGVKERSDPMVFAISHGFLPVFPDNKFYDDDTITQGNLIILLDQLVAPSYPKKFFNMKHISNRSFIYLPYMRLVDIGVLGFNPELNPVDYATISMVVTALENLKRGGFIEY</sequence>
<dbReference type="AlphaFoldDB" id="X1AH14"/>
<gene>
    <name evidence="2" type="ORF">S01H4_05607</name>
</gene>
<feature type="transmembrane region" description="Helical" evidence="1">
    <location>
        <begin position="6"/>
        <end position="22"/>
    </location>
</feature>
<dbReference type="InterPro" id="IPR011990">
    <property type="entry name" value="TPR-like_helical_dom_sf"/>
</dbReference>
<reference evidence="2" key="1">
    <citation type="journal article" date="2014" name="Front. Microbiol.">
        <title>High frequency of phylogenetically diverse reductive dehalogenase-homologous genes in deep subseafloor sedimentary metagenomes.</title>
        <authorList>
            <person name="Kawai M."/>
            <person name="Futagami T."/>
            <person name="Toyoda A."/>
            <person name="Takaki Y."/>
            <person name="Nishi S."/>
            <person name="Hori S."/>
            <person name="Arai W."/>
            <person name="Tsubouchi T."/>
            <person name="Morono Y."/>
            <person name="Uchiyama I."/>
            <person name="Ito T."/>
            <person name="Fujiyama A."/>
            <person name="Inagaki F."/>
            <person name="Takami H."/>
        </authorList>
    </citation>
    <scope>NUCLEOTIDE SEQUENCE</scope>
    <source>
        <strain evidence="2">Expedition CK06-06</strain>
    </source>
</reference>
<name>X1AH14_9ZZZZ</name>
<proteinExistence type="predicted"/>
<evidence type="ECO:0000313" key="2">
    <source>
        <dbReference type="EMBL" id="GAG71968.1"/>
    </source>
</evidence>
<accession>X1AH14</accession>
<organism evidence="2">
    <name type="scientific">marine sediment metagenome</name>
    <dbReference type="NCBI Taxonomy" id="412755"/>
    <lineage>
        <taxon>unclassified sequences</taxon>
        <taxon>metagenomes</taxon>
        <taxon>ecological metagenomes</taxon>
    </lineage>
</organism>
<dbReference type="PROSITE" id="PS51257">
    <property type="entry name" value="PROKAR_LIPOPROTEIN"/>
    <property type="match status" value="1"/>
</dbReference>
<keyword evidence="1" id="KW-0812">Transmembrane</keyword>
<dbReference type="SUPFAM" id="SSF48452">
    <property type="entry name" value="TPR-like"/>
    <property type="match status" value="1"/>
</dbReference>
<protein>
    <submittedName>
        <fullName evidence="2">Uncharacterized protein</fullName>
    </submittedName>
</protein>
<dbReference type="EMBL" id="BART01001644">
    <property type="protein sequence ID" value="GAG71968.1"/>
    <property type="molecule type" value="Genomic_DNA"/>
</dbReference>
<comment type="caution">
    <text evidence="2">The sequence shown here is derived from an EMBL/GenBank/DDBJ whole genome shotgun (WGS) entry which is preliminary data.</text>
</comment>
<evidence type="ECO:0000256" key="1">
    <source>
        <dbReference type="SAM" id="Phobius"/>
    </source>
</evidence>
<keyword evidence="1" id="KW-0472">Membrane</keyword>
<keyword evidence="1" id="KW-1133">Transmembrane helix</keyword>